<dbReference type="Pfam" id="PF00196">
    <property type="entry name" value="GerE"/>
    <property type="match status" value="1"/>
</dbReference>
<dbReference type="PROSITE" id="PS50043">
    <property type="entry name" value="HTH_LUXR_2"/>
    <property type="match status" value="1"/>
</dbReference>
<dbReference type="InterPro" id="IPR016032">
    <property type="entry name" value="Sig_transdc_resp-reg_C-effctor"/>
</dbReference>
<dbReference type="PANTHER" id="PTHR43214:SF17">
    <property type="entry name" value="TRANSCRIPTIONAL REGULATORY PROTEIN RCSB"/>
    <property type="match status" value="1"/>
</dbReference>
<comment type="caution">
    <text evidence="6">The sequence shown here is derived from an EMBL/GenBank/DDBJ whole genome shotgun (WGS) entry which is preliminary data.</text>
</comment>
<name>A0A7U7EN12_9GAMM</name>
<keyword evidence="1 3" id="KW-0597">Phosphoprotein</keyword>
<dbReference type="InterPro" id="IPR039420">
    <property type="entry name" value="WalR-like"/>
</dbReference>
<dbReference type="CDD" id="cd17535">
    <property type="entry name" value="REC_NarL-like"/>
    <property type="match status" value="1"/>
</dbReference>
<proteinExistence type="predicted"/>
<keyword evidence="7" id="KW-1185">Reference proteome</keyword>
<dbReference type="CDD" id="cd06170">
    <property type="entry name" value="LuxR_C_like"/>
    <property type="match status" value="1"/>
</dbReference>
<evidence type="ECO:0000256" key="2">
    <source>
        <dbReference type="ARBA" id="ARBA00023125"/>
    </source>
</evidence>
<dbReference type="SMART" id="SM00421">
    <property type="entry name" value="HTH_LUXR"/>
    <property type="match status" value="1"/>
</dbReference>
<feature type="domain" description="HTH luxR-type" evidence="4">
    <location>
        <begin position="141"/>
        <end position="206"/>
    </location>
</feature>
<dbReference type="PRINTS" id="PR00038">
    <property type="entry name" value="HTHLUXR"/>
</dbReference>
<feature type="modified residue" description="4-aspartylphosphate" evidence="3">
    <location>
        <position position="49"/>
    </location>
</feature>
<sequence>MADDHPIVLMGVREVIERDGRFAVVGEALSSSELVRLYKEVRPDIVITDYNMPGDQTYGDGIKLIEYLLRNFPATRILILTMLSNNLILSSLYDLGVSGVILKNGDLNEILVALDTLVRQNTYRGPCMQSNNSVLPDRDDIDGRIASLSMKEFEVLRHFVSGMSVGEIALHLKRSVKTVSAQKVAAMRKLEVDSDQALLLFCIKSNLFQ</sequence>
<dbReference type="PANTHER" id="PTHR43214">
    <property type="entry name" value="TWO-COMPONENT RESPONSE REGULATOR"/>
    <property type="match status" value="1"/>
</dbReference>
<dbReference type="AlphaFoldDB" id="A0A7U7EN12"/>
<evidence type="ECO:0000259" key="5">
    <source>
        <dbReference type="PROSITE" id="PS50110"/>
    </source>
</evidence>
<dbReference type="InterPro" id="IPR001789">
    <property type="entry name" value="Sig_transdc_resp-reg_receiver"/>
</dbReference>
<gene>
    <name evidence="6" type="primary">rcsB_1</name>
    <name evidence="6" type="ORF">PSEWESI4_02223</name>
</gene>
<feature type="domain" description="Response regulatory" evidence="5">
    <location>
        <begin position="1"/>
        <end position="118"/>
    </location>
</feature>
<dbReference type="InterPro" id="IPR011006">
    <property type="entry name" value="CheY-like_superfamily"/>
</dbReference>
<evidence type="ECO:0000256" key="3">
    <source>
        <dbReference type="PROSITE-ProRule" id="PRU00169"/>
    </source>
</evidence>
<evidence type="ECO:0000259" key="4">
    <source>
        <dbReference type="PROSITE" id="PS50043"/>
    </source>
</evidence>
<dbReference type="EMBL" id="CAJFCI010000043">
    <property type="protein sequence ID" value="CAD5107940.1"/>
    <property type="molecule type" value="Genomic_DNA"/>
</dbReference>
<organism evidence="6 7">
    <name type="scientific">Zestomonas carbonaria</name>
    <dbReference type="NCBI Taxonomy" id="2762745"/>
    <lineage>
        <taxon>Bacteria</taxon>
        <taxon>Pseudomonadati</taxon>
        <taxon>Pseudomonadota</taxon>
        <taxon>Gammaproteobacteria</taxon>
        <taxon>Pseudomonadales</taxon>
        <taxon>Pseudomonadaceae</taxon>
        <taxon>Zestomonas</taxon>
    </lineage>
</organism>
<dbReference type="SMART" id="SM00448">
    <property type="entry name" value="REC"/>
    <property type="match status" value="1"/>
</dbReference>
<dbReference type="PROSITE" id="PS00622">
    <property type="entry name" value="HTH_LUXR_1"/>
    <property type="match status" value="1"/>
</dbReference>
<dbReference type="InterPro" id="IPR000792">
    <property type="entry name" value="Tscrpt_reg_LuxR_C"/>
</dbReference>
<evidence type="ECO:0000256" key="1">
    <source>
        <dbReference type="ARBA" id="ARBA00022553"/>
    </source>
</evidence>
<dbReference type="SUPFAM" id="SSF52172">
    <property type="entry name" value="CheY-like"/>
    <property type="match status" value="1"/>
</dbReference>
<dbReference type="PROSITE" id="PS50110">
    <property type="entry name" value="RESPONSE_REGULATORY"/>
    <property type="match status" value="1"/>
</dbReference>
<evidence type="ECO:0000313" key="7">
    <source>
        <dbReference type="Proteomes" id="UP000583387"/>
    </source>
</evidence>
<dbReference type="GO" id="GO:0003677">
    <property type="term" value="F:DNA binding"/>
    <property type="evidence" value="ECO:0007669"/>
    <property type="project" value="UniProtKB-KW"/>
</dbReference>
<keyword evidence="2" id="KW-0238">DNA-binding</keyword>
<dbReference type="InterPro" id="IPR058245">
    <property type="entry name" value="NreC/VraR/RcsB-like_REC"/>
</dbReference>
<reference evidence="6 7" key="1">
    <citation type="submission" date="2020-08" db="EMBL/GenBank/DDBJ databases">
        <authorList>
            <person name="Criscuolo A."/>
        </authorList>
    </citation>
    <scope>NUCLEOTIDE SEQUENCE [LARGE SCALE GENOMIC DNA]</scope>
    <source>
        <strain evidence="6">CIP111764</strain>
    </source>
</reference>
<dbReference type="Pfam" id="PF00072">
    <property type="entry name" value="Response_reg"/>
    <property type="match status" value="1"/>
</dbReference>
<dbReference type="GO" id="GO:0006355">
    <property type="term" value="P:regulation of DNA-templated transcription"/>
    <property type="evidence" value="ECO:0007669"/>
    <property type="project" value="InterPro"/>
</dbReference>
<dbReference type="GO" id="GO:0000160">
    <property type="term" value="P:phosphorelay signal transduction system"/>
    <property type="evidence" value="ECO:0007669"/>
    <property type="project" value="InterPro"/>
</dbReference>
<dbReference type="Proteomes" id="UP000583387">
    <property type="component" value="Unassembled WGS sequence"/>
</dbReference>
<accession>A0A7U7EN12</accession>
<protein>
    <submittedName>
        <fullName evidence="6">Transcriptional regulatory protein RcsB</fullName>
    </submittedName>
</protein>
<dbReference type="Gene3D" id="3.40.50.2300">
    <property type="match status" value="1"/>
</dbReference>
<evidence type="ECO:0000313" key="6">
    <source>
        <dbReference type="EMBL" id="CAD5107940.1"/>
    </source>
</evidence>
<dbReference type="SUPFAM" id="SSF46894">
    <property type="entry name" value="C-terminal effector domain of the bipartite response regulators"/>
    <property type="match status" value="1"/>
</dbReference>